<dbReference type="AlphaFoldDB" id="A0AA38YIC2"/>
<dbReference type="Gene3D" id="1.50.40.10">
    <property type="entry name" value="Mitochondrial carrier domain"/>
    <property type="match status" value="1"/>
</dbReference>
<accession>A0AA38YIC2</accession>
<comment type="caution">
    <text evidence="11">The sequence shown here is derived from an EMBL/GenBank/DDBJ whole genome shotgun (WGS) entry which is preliminary data.</text>
</comment>
<evidence type="ECO:0000256" key="8">
    <source>
        <dbReference type="PROSITE-ProRule" id="PRU00282"/>
    </source>
</evidence>
<sequence length="346" mass="37753">MVLGWFLGNALADMHAKRGECEAINTSSVCFSGDTNIGRIAERLGWVPLQPLPKPLQLYLLEVCPMLESIQKYLWPRLCKLDQWTLYEQCYRLITFGKILKDDTTLDAADIDNSGTIDYGEFLAAIEHLNKLMTSQISVEVVHDLSGRSVHTTSGVGRFVGRNRSPRQLTMLQNEGIKAFHKGLSTGLLRQATYTTARLGSFKVLTNKVVSANDGKPLPLYQKAICGVTAGAIGVTVGSPADSSLIRMQADATLPDFLGFGEASTTVGPSAKMQPDASGKYPYTSSLDCAMKTLKFGGPLKFHTGFPVHCVRIAPYVMLTWIFLLEPNPEVGGIHGVVNLINARKC</sequence>
<name>A0AA38YIC2_VITRO</name>
<keyword evidence="3 9" id="KW-0813">Transport</keyword>
<dbReference type="PANTHER" id="PTHR45618">
    <property type="entry name" value="MITOCHONDRIAL DICARBOXYLATE CARRIER-RELATED"/>
    <property type="match status" value="1"/>
</dbReference>
<evidence type="ECO:0000256" key="4">
    <source>
        <dbReference type="ARBA" id="ARBA00022692"/>
    </source>
</evidence>
<organism evidence="11 12">
    <name type="scientific">Vitis rotundifolia</name>
    <name type="common">Muscadine grape</name>
    <dbReference type="NCBI Taxonomy" id="103349"/>
    <lineage>
        <taxon>Eukaryota</taxon>
        <taxon>Viridiplantae</taxon>
        <taxon>Streptophyta</taxon>
        <taxon>Embryophyta</taxon>
        <taxon>Tracheophyta</taxon>
        <taxon>Spermatophyta</taxon>
        <taxon>Magnoliopsida</taxon>
        <taxon>eudicotyledons</taxon>
        <taxon>Gunneridae</taxon>
        <taxon>Pentapetalae</taxon>
        <taxon>rosids</taxon>
        <taxon>Vitales</taxon>
        <taxon>Vitaceae</taxon>
        <taxon>Viteae</taxon>
        <taxon>Vitis</taxon>
    </lineage>
</organism>
<dbReference type="SUPFAM" id="SSF103506">
    <property type="entry name" value="Mitochondrial carrier"/>
    <property type="match status" value="1"/>
</dbReference>
<evidence type="ECO:0000256" key="5">
    <source>
        <dbReference type="ARBA" id="ARBA00022737"/>
    </source>
</evidence>
<dbReference type="InterPro" id="IPR050391">
    <property type="entry name" value="Mito_Metabolite_Transporter"/>
</dbReference>
<keyword evidence="7 8" id="KW-0472">Membrane</keyword>
<comment type="similarity">
    <text evidence="2 9">Belongs to the mitochondrial carrier (TC 2.A.29) family.</text>
</comment>
<dbReference type="InterPro" id="IPR002048">
    <property type="entry name" value="EF_hand_dom"/>
</dbReference>
<dbReference type="EMBL" id="JARBHA010000020">
    <property type="protein sequence ID" value="KAJ9671014.1"/>
    <property type="molecule type" value="Genomic_DNA"/>
</dbReference>
<evidence type="ECO:0000313" key="12">
    <source>
        <dbReference type="Proteomes" id="UP001168098"/>
    </source>
</evidence>
<evidence type="ECO:0000256" key="3">
    <source>
        <dbReference type="ARBA" id="ARBA00022448"/>
    </source>
</evidence>
<dbReference type="PROSITE" id="PS50222">
    <property type="entry name" value="EF_HAND_2"/>
    <property type="match status" value="1"/>
</dbReference>
<feature type="repeat" description="Solcar" evidence="8">
    <location>
        <begin position="218"/>
        <end position="330"/>
    </location>
</feature>
<keyword evidence="6" id="KW-1133">Transmembrane helix</keyword>
<dbReference type="Proteomes" id="UP001168098">
    <property type="component" value="Unassembled WGS sequence"/>
</dbReference>
<dbReference type="GO" id="GO:0005509">
    <property type="term" value="F:calcium ion binding"/>
    <property type="evidence" value="ECO:0007669"/>
    <property type="project" value="InterPro"/>
</dbReference>
<evidence type="ECO:0000256" key="7">
    <source>
        <dbReference type="ARBA" id="ARBA00023136"/>
    </source>
</evidence>
<evidence type="ECO:0000259" key="10">
    <source>
        <dbReference type="PROSITE" id="PS50222"/>
    </source>
</evidence>
<dbReference type="InterPro" id="IPR023170">
    <property type="entry name" value="HhH_base_excis_C"/>
</dbReference>
<dbReference type="GO" id="GO:0016020">
    <property type="term" value="C:membrane"/>
    <property type="evidence" value="ECO:0007669"/>
    <property type="project" value="UniProtKB-SubCell"/>
</dbReference>
<proteinExistence type="inferred from homology"/>
<gene>
    <name evidence="11" type="ORF">PVL29_027136</name>
</gene>
<keyword evidence="12" id="KW-1185">Reference proteome</keyword>
<protein>
    <recommendedName>
        <fullName evidence="10">EF-hand domain-containing protein</fullName>
    </recommendedName>
</protein>
<evidence type="ECO:0000256" key="2">
    <source>
        <dbReference type="ARBA" id="ARBA00006375"/>
    </source>
</evidence>
<dbReference type="InterPro" id="IPR018247">
    <property type="entry name" value="EF_Hand_1_Ca_BS"/>
</dbReference>
<dbReference type="InterPro" id="IPR023395">
    <property type="entry name" value="MCP_dom_sf"/>
</dbReference>
<evidence type="ECO:0000256" key="6">
    <source>
        <dbReference type="ARBA" id="ARBA00022989"/>
    </source>
</evidence>
<feature type="domain" description="EF-hand" evidence="10">
    <location>
        <begin position="97"/>
        <end position="132"/>
    </location>
</feature>
<evidence type="ECO:0000313" key="11">
    <source>
        <dbReference type="EMBL" id="KAJ9671014.1"/>
    </source>
</evidence>
<comment type="subcellular location">
    <subcellularLocation>
        <location evidence="1">Membrane</location>
        <topology evidence="1">Multi-pass membrane protein</topology>
    </subcellularLocation>
</comment>
<evidence type="ECO:0000256" key="1">
    <source>
        <dbReference type="ARBA" id="ARBA00004141"/>
    </source>
</evidence>
<reference evidence="11 12" key="1">
    <citation type="journal article" date="2023" name="BMC Biotechnol.">
        <title>Vitis rotundifolia cv Carlos genome sequencing.</title>
        <authorList>
            <person name="Huff M."/>
            <person name="Hulse-Kemp A."/>
            <person name="Scheffler B."/>
            <person name="Youngblood R."/>
            <person name="Simpson S."/>
            <person name="Babiker E."/>
            <person name="Staton M."/>
        </authorList>
    </citation>
    <scope>NUCLEOTIDE SEQUENCE [LARGE SCALE GENOMIC DNA]</scope>
    <source>
        <tissue evidence="11">Leaf</tissue>
    </source>
</reference>
<dbReference type="InterPro" id="IPR018108">
    <property type="entry name" value="MCP_transmembrane"/>
</dbReference>
<keyword evidence="4 8" id="KW-0812">Transmembrane</keyword>
<dbReference type="PROSITE" id="PS50920">
    <property type="entry name" value="SOLCAR"/>
    <property type="match status" value="1"/>
</dbReference>
<dbReference type="Pfam" id="PF00153">
    <property type="entry name" value="Mito_carr"/>
    <property type="match status" value="1"/>
</dbReference>
<dbReference type="PROSITE" id="PS00018">
    <property type="entry name" value="EF_HAND_1"/>
    <property type="match status" value="1"/>
</dbReference>
<evidence type="ECO:0000256" key="9">
    <source>
        <dbReference type="RuleBase" id="RU000488"/>
    </source>
</evidence>
<keyword evidence="5" id="KW-0677">Repeat</keyword>
<dbReference type="Gene3D" id="1.10.1670.10">
    <property type="entry name" value="Helix-hairpin-Helix base-excision DNA repair enzymes (C-terminal)"/>
    <property type="match status" value="1"/>
</dbReference>